<dbReference type="AlphaFoldDB" id="A0AAD4ZIU0"/>
<keyword evidence="2" id="KW-1185">Reference proteome</keyword>
<gene>
    <name evidence="1" type="ORF">L3X38_001269</name>
</gene>
<reference evidence="1 2" key="1">
    <citation type="journal article" date="2022" name="G3 (Bethesda)">
        <title>Whole-genome sequence and methylome profiling of the almond [Prunus dulcis (Mill.) D.A. Webb] cultivar 'Nonpareil'.</title>
        <authorList>
            <person name="D'Amico-Willman K.M."/>
            <person name="Ouma W.Z."/>
            <person name="Meulia T."/>
            <person name="Sideli G.M."/>
            <person name="Gradziel T.M."/>
            <person name="Fresnedo-Ramirez J."/>
        </authorList>
    </citation>
    <scope>NUCLEOTIDE SEQUENCE [LARGE SCALE GENOMIC DNA]</scope>
    <source>
        <strain evidence="1">Clone GOH B32 T37-40</strain>
    </source>
</reference>
<comment type="caution">
    <text evidence="1">The sequence shown here is derived from an EMBL/GenBank/DDBJ whole genome shotgun (WGS) entry which is preliminary data.</text>
</comment>
<sequence length="136" mass="15722">MICEGNQISDEDQMIWENTDVSPKVQNSSASELKRWKDNEMSDVDLSTSAPENFQLVITDCGNEKPEQLDLPNSCYVGEQVFQENKLHLNDCVFWMDSVFSLKNPSRKMFFNVLIQKNQKELVPAEVNQKFPEPFL</sequence>
<evidence type="ECO:0000313" key="1">
    <source>
        <dbReference type="EMBL" id="KAI5348382.1"/>
    </source>
</evidence>
<dbReference type="EMBL" id="JAJFAZ020000001">
    <property type="protein sequence ID" value="KAI5348382.1"/>
    <property type="molecule type" value="Genomic_DNA"/>
</dbReference>
<dbReference type="Proteomes" id="UP001054821">
    <property type="component" value="Chromosome 1"/>
</dbReference>
<proteinExistence type="predicted"/>
<accession>A0AAD4ZIU0</accession>
<organism evidence="1 2">
    <name type="scientific">Prunus dulcis</name>
    <name type="common">Almond</name>
    <name type="synonym">Amygdalus dulcis</name>
    <dbReference type="NCBI Taxonomy" id="3755"/>
    <lineage>
        <taxon>Eukaryota</taxon>
        <taxon>Viridiplantae</taxon>
        <taxon>Streptophyta</taxon>
        <taxon>Embryophyta</taxon>
        <taxon>Tracheophyta</taxon>
        <taxon>Spermatophyta</taxon>
        <taxon>Magnoliopsida</taxon>
        <taxon>eudicotyledons</taxon>
        <taxon>Gunneridae</taxon>
        <taxon>Pentapetalae</taxon>
        <taxon>rosids</taxon>
        <taxon>fabids</taxon>
        <taxon>Rosales</taxon>
        <taxon>Rosaceae</taxon>
        <taxon>Amygdaloideae</taxon>
        <taxon>Amygdaleae</taxon>
        <taxon>Prunus</taxon>
    </lineage>
</organism>
<name>A0AAD4ZIU0_PRUDU</name>
<evidence type="ECO:0000313" key="2">
    <source>
        <dbReference type="Proteomes" id="UP001054821"/>
    </source>
</evidence>
<protein>
    <submittedName>
        <fullName evidence="1">Uncharacterized protein</fullName>
    </submittedName>
</protein>